<dbReference type="GO" id="GO:0005524">
    <property type="term" value="F:ATP binding"/>
    <property type="evidence" value="ECO:0007669"/>
    <property type="project" value="UniProtKB-KW"/>
</dbReference>
<organism evidence="5 6">
    <name type="scientific">Candidatus Curtissbacteria bacterium RIFCSPLOWO2_02_41_11</name>
    <dbReference type="NCBI Taxonomy" id="1797731"/>
    <lineage>
        <taxon>Bacteria</taxon>
        <taxon>Candidatus Curtissiibacteriota</taxon>
    </lineage>
</organism>
<dbReference type="GO" id="GO:0006270">
    <property type="term" value="P:DNA replication initiation"/>
    <property type="evidence" value="ECO:0007669"/>
    <property type="project" value="TreeGrafter"/>
</dbReference>
<dbReference type="Pfam" id="PF17764">
    <property type="entry name" value="PriA_3primeBD"/>
    <property type="match status" value="1"/>
</dbReference>
<dbReference type="Proteomes" id="UP000177747">
    <property type="component" value="Unassembled WGS sequence"/>
</dbReference>
<evidence type="ECO:0000313" key="6">
    <source>
        <dbReference type="Proteomes" id="UP000177747"/>
    </source>
</evidence>
<sequence>MYADVVVLTYQAPEIDSYTYEVPKKLEGLIKSGQLVEVPFGKRNPIGLILETGNQKPETIKIKPINSIIFQMPILLSYQIKLLKWMAFYYHAPMVNCLEAIIPEIPKRLAGYQAIGLSGQYLRGEDAFERVDHSIPPTGGRTAGLLKGHLIASEKVSEQKRTSQTLVLVPSINLLPETLAKFPSAKNYAIYHSELKTTEKFTVWKKILEGRVDFVFGSRSAIFTPCPKLSKIIIFDEHDGAYKDERSPYFDTLTIAEKLMQITGAKLQIIDPSPKIATYFSHQKEIQIPKIKVPTTLVSMIDERNKGNKSAISDLLSSLIIKTVRQKGKVLLFLNKKRESGQVYCKACRFHEFAPKPPQVCPNCQSPDIYFNMLNIESLAATVHRLLPNAQINLIAEGTHYQLPTTNYPLPTIDIATASVFYRLSAQKYDLVAHILSDTTLNIADFTSGQKTLAQVSTLKNLAAKNGRLILQTYNPDHPILKNAAQNNYLSYFAQSLAERKALNFPPFALLIKLTIKGKDKETLEKKAQDLTQDLTQFPVSSFRFPVSILGPYESIFSAKVPSYNIILKHKLNTYSLIEREKARQNLEIYLQKVPRDFQITIEPANIN</sequence>
<dbReference type="EMBL" id="MFBU01000004">
    <property type="protein sequence ID" value="OGE07726.1"/>
    <property type="molecule type" value="Genomic_DNA"/>
</dbReference>
<dbReference type="InterPro" id="IPR027417">
    <property type="entry name" value="P-loop_NTPase"/>
</dbReference>
<dbReference type="STRING" id="1797731.A2W70_03775"/>
<accession>A0A1F5HUI5</accession>
<dbReference type="GO" id="GO:0006310">
    <property type="term" value="P:DNA recombination"/>
    <property type="evidence" value="ECO:0007669"/>
    <property type="project" value="TreeGrafter"/>
</dbReference>
<keyword evidence="1" id="KW-0547">Nucleotide-binding</keyword>
<dbReference type="AlphaFoldDB" id="A0A1F5HUI5"/>
<proteinExistence type="predicted"/>
<dbReference type="Gene3D" id="3.40.1440.60">
    <property type="entry name" value="PriA, 3(prime) DNA-binding domain"/>
    <property type="match status" value="1"/>
</dbReference>
<keyword evidence="2" id="KW-0067">ATP-binding</keyword>
<dbReference type="GO" id="GO:0003677">
    <property type="term" value="F:DNA binding"/>
    <property type="evidence" value="ECO:0007669"/>
    <property type="project" value="UniProtKB-KW"/>
</dbReference>
<dbReference type="GO" id="GO:0006302">
    <property type="term" value="P:double-strand break repair"/>
    <property type="evidence" value="ECO:0007669"/>
    <property type="project" value="TreeGrafter"/>
</dbReference>
<evidence type="ECO:0000313" key="5">
    <source>
        <dbReference type="EMBL" id="OGE07726.1"/>
    </source>
</evidence>
<dbReference type="PANTHER" id="PTHR30580">
    <property type="entry name" value="PRIMOSOMAL PROTEIN N"/>
    <property type="match status" value="1"/>
</dbReference>
<name>A0A1F5HUI5_9BACT</name>
<feature type="domain" description="Primosomal protein N' 3' DNA-binding" evidence="4">
    <location>
        <begin position="16"/>
        <end position="103"/>
    </location>
</feature>
<comment type="caution">
    <text evidence="5">The sequence shown here is derived from an EMBL/GenBank/DDBJ whole genome shotgun (WGS) entry which is preliminary data.</text>
</comment>
<reference evidence="5 6" key="1">
    <citation type="journal article" date="2016" name="Nat. Commun.">
        <title>Thousands of microbial genomes shed light on interconnected biogeochemical processes in an aquifer system.</title>
        <authorList>
            <person name="Anantharaman K."/>
            <person name="Brown C.T."/>
            <person name="Hug L.A."/>
            <person name="Sharon I."/>
            <person name="Castelle C.J."/>
            <person name="Probst A.J."/>
            <person name="Thomas B.C."/>
            <person name="Singh A."/>
            <person name="Wilkins M.J."/>
            <person name="Karaoz U."/>
            <person name="Brodie E.L."/>
            <person name="Williams K.H."/>
            <person name="Hubbard S.S."/>
            <person name="Banfield J.F."/>
        </authorList>
    </citation>
    <scope>NUCLEOTIDE SEQUENCE [LARGE SCALE GENOMIC DNA]</scope>
</reference>
<dbReference type="InterPro" id="IPR042115">
    <property type="entry name" value="PriA_3primeBD_sf"/>
</dbReference>
<dbReference type="Gene3D" id="3.40.50.300">
    <property type="entry name" value="P-loop containing nucleotide triphosphate hydrolases"/>
    <property type="match status" value="1"/>
</dbReference>
<evidence type="ECO:0000256" key="3">
    <source>
        <dbReference type="ARBA" id="ARBA00023125"/>
    </source>
</evidence>
<dbReference type="InterPro" id="IPR041222">
    <property type="entry name" value="PriA_3primeBD"/>
</dbReference>
<dbReference type="GO" id="GO:0043138">
    <property type="term" value="F:3'-5' DNA helicase activity"/>
    <property type="evidence" value="ECO:0007669"/>
    <property type="project" value="TreeGrafter"/>
</dbReference>
<gene>
    <name evidence="5" type="ORF">A2W70_03775</name>
</gene>
<evidence type="ECO:0000256" key="2">
    <source>
        <dbReference type="ARBA" id="ARBA00022840"/>
    </source>
</evidence>
<evidence type="ECO:0000256" key="1">
    <source>
        <dbReference type="ARBA" id="ARBA00022741"/>
    </source>
</evidence>
<keyword evidence="3" id="KW-0238">DNA-binding</keyword>
<dbReference type="SUPFAM" id="SSF52540">
    <property type="entry name" value="P-loop containing nucleoside triphosphate hydrolases"/>
    <property type="match status" value="1"/>
</dbReference>
<dbReference type="PANTHER" id="PTHR30580:SF0">
    <property type="entry name" value="PRIMOSOMAL PROTEIN N"/>
    <property type="match status" value="1"/>
</dbReference>
<evidence type="ECO:0000259" key="4">
    <source>
        <dbReference type="Pfam" id="PF17764"/>
    </source>
</evidence>
<protein>
    <recommendedName>
        <fullName evidence="4">Primosomal protein N' 3' DNA-binding domain-containing protein</fullName>
    </recommendedName>
</protein>